<gene>
    <name evidence="1" type="ORF">A2T98_09050</name>
</gene>
<dbReference type="Proteomes" id="UP000076555">
    <property type="component" value="Unassembled WGS sequence"/>
</dbReference>
<reference evidence="1 2" key="1">
    <citation type="submission" date="2016-04" db="EMBL/GenBank/DDBJ databases">
        <title>Draft Genome Assembly of the Bloom-forming Cyanobacterium Nodularia spumigena Strain CENA596 in Shrimp Production Ponds.</title>
        <authorList>
            <person name="Popin R.V."/>
            <person name="Rigonato J."/>
            <person name="Abreu V.A."/>
            <person name="Andreote A.P."/>
            <person name="Silveira S.B."/>
            <person name="Odebrecht C."/>
            <person name="Fiore M.F."/>
        </authorList>
    </citation>
    <scope>NUCLEOTIDE SEQUENCE [LARGE SCALE GENOMIC DNA]</scope>
    <source>
        <strain evidence="1 2">CENA596</strain>
    </source>
</reference>
<protein>
    <submittedName>
        <fullName evidence="1">Uncharacterized protein</fullName>
    </submittedName>
</protein>
<proteinExistence type="predicted"/>
<accession>A0A166JUN6</accession>
<evidence type="ECO:0000313" key="2">
    <source>
        <dbReference type="Proteomes" id="UP000076555"/>
    </source>
</evidence>
<sequence length="61" mass="7512">MGKIFYPTLFDQLTHKFFRKYLILNIRMLEQQYTYNNMIKPLFVNLRKGKIKNKISKKVKE</sequence>
<dbReference type="AlphaFoldDB" id="A0A166JUN6"/>
<organism evidence="1 2">
    <name type="scientific">Nodularia spumigena CENA596</name>
    <dbReference type="NCBI Taxonomy" id="1819295"/>
    <lineage>
        <taxon>Bacteria</taxon>
        <taxon>Bacillati</taxon>
        <taxon>Cyanobacteriota</taxon>
        <taxon>Cyanophyceae</taxon>
        <taxon>Nostocales</taxon>
        <taxon>Nodulariaceae</taxon>
        <taxon>Nodularia</taxon>
    </lineage>
</organism>
<evidence type="ECO:0000313" key="1">
    <source>
        <dbReference type="EMBL" id="KZL50152.1"/>
    </source>
</evidence>
<dbReference type="EMBL" id="LWAJ01000110">
    <property type="protein sequence ID" value="KZL50152.1"/>
    <property type="molecule type" value="Genomic_DNA"/>
</dbReference>
<comment type="caution">
    <text evidence="1">The sequence shown here is derived from an EMBL/GenBank/DDBJ whole genome shotgun (WGS) entry which is preliminary data.</text>
</comment>
<name>A0A166JUN6_NODSP</name>